<evidence type="ECO:0000256" key="5">
    <source>
        <dbReference type="ARBA" id="ARBA00023015"/>
    </source>
</evidence>
<evidence type="ECO:0000256" key="4">
    <source>
        <dbReference type="ARBA" id="ARBA00023012"/>
    </source>
</evidence>
<dbReference type="Pfam" id="PF00072">
    <property type="entry name" value="Response_reg"/>
    <property type="match status" value="1"/>
</dbReference>
<gene>
    <name evidence="12" type="ORF">GCM10007392_14570</name>
</gene>
<reference evidence="12" key="1">
    <citation type="journal article" date="2014" name="Int. J. Syst. Evol. Microbiol.">
        <title>Complete genome sequence of Corynebacterium casei LMG S-19264T (=DSM 44701T), isolated from a smear-ripened cheese.</title>
        <authorList>
            <consortium name="US DOE Joint Genome Institute (JGI-PGF)"/>
            <person name="Walter F."/>
            <person name="Albersmeier A."/>
            <person name="Kalinowski J."/>
            <person name="Ruckert C."/>
        </authorList>
    </citation>
    <scope>NUCLEOTIDE SEQUENCE</scope>
    <source>
        <strain evidence="12">KCTC 22169</strain>
    </source>
</reference>
<dbReference type="InterPro" id="IPR001789">
    <property type="entry name" value="Sig_transdc_resp-reg_receiver"/>
</dbReference>
<organism evidence="12 13">
    <name type="scientific">Saccharospirillum salsuginis</name>
    <dbReference type="NCBI Taxonomy" id="418750"/>
    <lineage>
        <taxon>Bacteria</taxon>
        <taxon>Pseudomonadati</taxon>
        <taxon>Pseudomonadota</taxon>
        <taxon>Gammaproteobacteria</taxon>
        <taxon>Oceanospirillales</taxon>
        <taxon>Saccharospirillaceae</taxon>
        <taxon>Saccharospirillum</taxon>
    </lineage>
</organism>
<dbReference type="InterPro" id="IPR036388">
    <property type="entry name" value="WH-like_DNA-bd_sf"/>
</dbReference>
<dbReference type="EMBL" id="BMXR01000003">
    <property type="protein sequence ID" value="GGX48595.1"/>
    <property type="molecule type" value="Genomic_DNA"/>
</dbReference>
<keyword evidence="3 8" id="KW-0597">Phosphoprotein</keyword>
<evidence type="ECO:0000256" key="1">
    <source>
        <dbReference type="ARBA" id="ARBA00004496"/>
    </source>
</evidence>
<evidence type="ECO:0000256" key="2">
    <source>
        <dbReference type="ARBA" id="ARBA00022490"/>
    </source>
</evidence>
<dbReference type="PANTHER" id="PTHR48111">
    <property type="entry name" value="REGULATOR OF RPOS"/>
    <property type="match status" value="1"/>
</dbReference>
<dbReference type="SMART" id="SM00448">
    <property type="entry name" value="REC"/>
    <property type="match status" value="1"/>
</dbReference>
<dbReference type="FunFam" id="1.10.10.10:FF:000099">
    <property type="entry name" value="Two-component system response regulator TorR"/>
    <property type="match status" value="1"/>
</dbReference>
<evidence type="ECO:0000256" key="6">
    <source>
        <dbReference type="ARBA" id="ARBA00023125"/>
    </source>
</evidence>
<evidence type="ECO:0000256" key="8">
    <source>
        <dbReference type="PROSITE-ProRule" id="PRU00169"/>
    </source>
</evidence>
<dbReference type="PROSITE" id="PS51755">
    <property type="entry name" value="OMPR_PHOB"/>
    <property type="match status" value="1"/>
</dbReference>
<dbReference type="Gene3D" id="6.10.250.690">
    <property type="match status" value="1"/>
</dbReference>
<dbReference type="CDD" id="cd00383">
    <property type="entry name" value="trans_reg_C"/>
    <property type="match status" value="1"/>
</dbReference>
<dbReference type="SUPFAM" id="SSF52172">
    <property type="entry name" value="CheY-like"/>
    <property type="match status" value="1"/>
</dbReference>
<dbReference type="GO" id="GO:0000156">
    <property type="term" value="F:phosphorelay response regulator activity"/>
    <property type="evidence" value="ECO:0007669"/>
    <property type="project" value="TreeGrafter"/>
</dbReference>
<name>A0A918K6U3_9GAMM</name>
<dbReference type="RefSeq" id="WP_189607880.1">
    <property type="nucleotide sequence ID" value="NZ_BMXR01000003.1"/>
</dbReference>
<keyword evidence="5" id="KW-0805">Transcription regulation</keyword>
<dbReference type="GO" id="GO:0005829">
    <property type="term" value="C:cytosol"/>
    <property type="evidence" value="ECO:0007669"/>
    <property type="project" value="TreeGrafter"/>
</dbReference>
<evidence type="ECO:0000313" key="13">
    <source>
        <dbReference type="Proteomes" id="UP000626148"/>
    </source>
</evidence>
<dbReference type="AlphaFoldDB" id="A0A918K6U3"/>
<dbReference type="Gene3D" id="1.10.10.10">
    <property type="entry name" value="Winged helix-like DNA-binding domain superfamily/Winged helix DNA-binding domain"/>
    <property type="match status" value="1"/>
</dbReference>
<dbReference type="InterPro" id="IPR016032">
    <property type="entry name" value="Sig_transdc_resp-reg_C-effctor"/>
</dbReference>
<dbReference type="InterPro" id="IPR039420">
    <property type="entry name" value="WalR-like"/>
</dbReference>
<keyword evidence="13" id="KW-1185">Reference proteome</keyword>
<dbReference type="InterPro" id="IPR001867">
    <property type="entry name" value="OmpR/PhoB-type_DNA-bd"/>
</dbReference>
<feature type="domain" description="OmpR/PhoB-type" evidence="11">
    <location>
        <begin position="139"/>
        <end position="239"/>
    </location>
</feature>
<dbReference type="GO" id="GO:0006355">
    <property type="term" value="P:regulation of DNA-templated transcription"/>
    <property type="evidence" value="ECO:0007669"/>
    <property type="project" value="InterPro"/>
</dbReference>
<keyword evidence="4" id="KW-0902">Two-component regulatory system</keyword>
<keyword evidence="2" id="KW-0963">Cytoplasm</keyword>
<evidence type="ECO:0000259" key="11">
    <source>
        <dbReference type="PROSITE" id="PS51755"/>
    </source>
</evidence>
<reference evidence="12" key="2">
    <citation type="submission" date="2020-09" db="EMBL/GenBank/DDBJ databases">
        <authorList>
            <person name="Sun Q."/>
            <person name="Kim S."/>
        </authorList>
    </citation>
    <scope>NUCLEOTIDE SEQUENCE</scope>
    <source>
        <strain evidence="12">KCTC 22169</strain>
    </source>
</reference>
<feature type="DNA-binding region" description="OmpR/PhoB-type" evidence="9">
    <location>
        <begin position="139"/>
        <end position="239"/>
    </location>
</feature>
<feature type="modified residue" description="4-aspartylphosphate" evidence="8">
    <location>
        <position position="57"/>
    </location>
</feature>
<dbReference type="SUPFAM" id="SSF46894">
    <property type="entry name" value="C-terminal effector domain of the bipartite response regulators"/>
    <property type="match status" value="1"/>
</dbReference>
<sequence length="244" mass="28078">MEAGQPRHLVVVDDEVDILDVLEDALSLEGYRVTALRRGRDLLAMLPEEDIDLIILDLRLEQENGLRVAQQVREYSPIPIMMLTGKGDETDRILGLEVAADDFLMKPFNLRELIARVRALLRRSTQLSVTPRKVRDEVQEGLMFDGWQLNLTRRTLTNPRGGPVELTYGEFNLLTVLLQSPNRVLSRDFLLERTHGTETESFDRTIDVLILRLRRKLEENPKTPKYIKTERGIGYRFDAAVSRL</sequence>
<dbReference type="Gene3D" id="3.40.50.2300">
    <property type="match status" value="1"/>
</dbReference>
<evidence type="ECO:0000313" key="12">
    <source>
        <dbReference type="EMBL" id="GGX48595.1"/>
    </source>
</evidence>
<comment type="caution">
    <text evidence="12">The sequence shown here is derived from an EMBL/GenBank/DDBJ whole genome shotgun (WGS) entry which is preliminary data.</text>
</comment>
<dbReference type="Pfam" id="PF00486">
    <property type="entry name" value="Trans_reg_C"/>
    <property type="match status" value="1"/>
</dbReference>
<evidence type="ECO:0000256" key="9">
    <source>
        <dbReference type="PROSITE-ProRule" id="PRU01091"/>
    </source>
</evidence>
<dbReference type="SMART" id="SM00862">
    <property type="entry name" value="Trans_reg_C"/>
    <property type="match status" value="1"/>
</dbReference>
<dbReference type="PANTHER" id="PTHR48111:SF4">
    <property type="entry name" value="DNA-BINDING DUAL TRANSCRIPTIONAL REGULATOR OMPR"/>
    <property type="match status" value="1"/>
</dbReference>
<feature type="domain" description="Response regulatory" evidence="10">
    <location>
        <begin position="8"/>
        <end position="121"/>
    </location>
</feature>
<proteinExistence type="predicted"/>
<dbReference type="InterPro" id="IPR011006">
    <property type="entry name" value="CheY-like_superfamily"/>
</dbReference>
<dbReference type="Proteomes" id="UP000626148">
    <property type="component" value="Unassembled WGS sequence"/>
</dbReference>
<dbReference type="GO" id="GO:0000976">
    <property type="term" value="F:transcription cis-regulatory region binding"/>
    <property type="evidence" value="ECO:0007669"/>
    <property type="project" value="TreeGrafter"/>
</dbReference>
<accession>A0A918K6U3</accession>
<evidence type="ECO:0000256" key="3">
    <source>
        <dbReference type="ARBA" id="ARBA00022553"/>
    </source>
</evidence>
<dbReference type="PROSITE" id="PS50110">
    <property type="entry name" value="RESPONSE_REGULATORY"/>
    <property type="match status" value="1"/>
</dbReference>
<keyword evidence="7" id="KW-0804">Transcription</keyword>
<dbReference type="GO" id="GO:0032993">
    <property type="term" value="C:protein-DNA complex"/>
    <property type="evidence" value="ECO:0007669"/>
    <property type="project" value="TreeGrafter"/>
</dbReference>
<comment type="subcellular location">
    <subcellularLocation>
        <location evidence="1">Cytoplasm</location>
    </subcellularLocation>
</comment>
<evidence type="ECO:0000256" key="7">
    <source>
        <dbReference type="ARBA" id="ARBA00023163"/>
    </source>
</evidence>
<evidence type="ECO:0000259" key="10">
    <source>
        <dbReference type="PROSITE" id="PS50110"/>
    </source>
</evidence>
<keyword evidence="6 9" id="KW-0238">DNA-binding</keyword>
<protein>
    <submittedName>
        <fullName evidence="12">DNA-binding response regulator</fullName>
    </submittedName>
</protein>